<reference evidence="3" key="1">
    <citation type="journal article" date="2020" name="Stud. Mycol.">
        <title>101 Dothideomycetes genomes: a test case for predicting lifestyles and emergence of pathogens.</title>
        <authorList>
            <person name="Haridas S."/>
            <person name="Albert R."/>
            <person name="Binder M."/>
            <person name="Bloem J."/>
            <person name="Labutti K."/>
            <person name="Salamov A."/>
            <person name="Andreopoulos B."/>
            <person name="Baker S."/>
            <person name="Barry K."/>
            <person name="Bills G."/>
            <person name="Bluhm B."/>
            <person name="Cannon C."/>
            <person name="Castanera R."/>
            <person name="Culley D."/>
            <person name="Daum C."/>
            <person name="Ezra D."/>
            <person name="Gonzalez J."/>
            <person name="Henrissat B."/>
            <person name="Kuo A."/>
            <person name="Liang C."/>
            <person name="Lipzen A."/>
            <person name="Lutzoni F."/>
            <person name="Magnuson J."/>
            <person name="Mondo S."/>
            <person name="Nolan M."/>
            <person name="Ohm R."/>
            <person name="Pangilinan J."/>
            <person name="Park H.-J."/>
            <person name="Ramirez L."/>
            <person name="Alfaro M."/>
            <person name="Sun H."/>
            <person name="Tritt A."/>
            <person name="Yoshinaga Y."/>
            <person name="Zwiers L.-H."/>
            <person name="Turgeon B."/>
            <person name="Goodwin S."/>
            <person name="Spatafora J."/>
            <person name="Crous P."/>
            <person name="Grigoriev I."/>
        </authorList>
    </citation>
    <scope>NUCLEOTIDE SEQUENCE</scope>
    <source>
        <strain evidence="3">CBS 130266</strain>
    </source>
</reference>
<sequence>MATVPHCVYCFECLSSSLEKRKPLSLAQVEELWDQYEAFSHGEDDAADAQLQAEAAAGAAVDASDTTPYKPAAISRLLNSPLSGSSSSSPAPSASSSTPSLNTTASKSSSRSSLFSLPKSLSRGTKRTSDEEEFPLFVTWNTVSSRGRVSLRGCIGTFEPHELDDGLRSYALTAALEDTRFNPISTRELPTLECGVTLLTDFEPISDPMDWDIGTHGLRISFIVSNRRYGSTYLPDVAREQGWTREETMISLMRKAGWNGRSSEWRSVRDLKVIRYQGFKASLWYGEWKEFREWVVESGRDEELDE</sequence>
<dbReference type="OrthoDB" id="24630at2759"/>
<dbReference type="InterPro" id="IPR002733">
    <property type="entry name" value="AMMECR1_domain"/>
</dbReference>
<evidence type="ECO:0000259" key="2">
    <source>
        <dbReference type="PROSITE" id="PS51112"/>
    </source>
</evidence>
<dbReference type="Proteomes" id="UP000800235">
    <property type="component" value="Unassembled WGS sequence"/>
</dbReference>
<feature type="compositionally biased region" description="Low complexity" evidence="1">
    <location>
        <begin position="81"/>
        <end position="123"/>
    </location>
</feature>
<organism evidence="3 4">
    <name type="scientific">Tothia fuscella</name>
    <dbReference type="NCBI Taxonomy" id="1048955"/>
    <lineage>
        <taxon>Eukaryota</taxon>
        <taxon>Fungi</taxon>
        <taxon>Dikarya</taxon>
        <taxon>Ascomycota</taxon>
        <taxon>Pezizomycotina</taxon>
        <taxon>Dothideomycetes</taxon>
        <taxon>Pleosporomycetidae</taxon>
        <taxon>Venturiales</taxon>
        <taxon>Cylindrosympodiaceae</taxon>
        <taxon>Tothia</taxon>
    </lineage>
</organism>
<name>A0A9P4U2C4_9PEZI</name>
<dbReference type="PROSITE" id="PS51112">
    <property type="entry name" value="AMMECR1"/>
    <property type="match status" value="1"/>
</dbReference>
<keyword evidence="4" id="KW-1185">Reference proteome</keyword>
<gene>
    <name evidence="3" type="ORF">EJ08DRAFT_607095</name>
</gene>
<dbReference type="SUPFAM" id="SSF143447">
    <property type="entry name" value="AMMECR1-like"/>
    <property type="match status" value="1"/>
</dbReference>
<dbReference type="InterPro" id="IPR023473">
    <property type="entry name" value="AMMECR1"/>
</dbReference>
<proteinExistence type="predicted"/>
<feature type="domain" description="AMMECR1" evidence="2">
    <location>
        <begin position="98"/>
        <end position="292"/>
    </location>
</feature>
<dbReference type="NCBIfam" id="TIGR00296">
    <property type="entry name" value="TIGR00296 family protein"/>
    <property type="match status" value="1"/>
</dbReference>
<dbReference type="PANTHER" id="PTHR13016">
    <property type="entry name" value="AMMECR1 HOMOLOG"/>
    <property type="match status" value="1"/>
</dbReference>
<accession>A0A9P4U2C4</accession>
<dbReference type="AlphaFoldDB" id="A0A9P4U2C4"/>
<evidence type="ECO:0000313" key="3">
    <source>
        <dbReference type="EMBL" id="KAF2433868.1"/>
    </source>
</evidence>
<evidence type="ECO:0000256" key="1">
    <source>
        <dbReference type="SAM" id="MobiDB-lite"/>
    </source>
</evidence>
<evidence type="ECO:0000313" key="4">
    <source>
        <dbReference type="Proteomes" id="UP000800235"/>
    </source>
</evidence>
<dbReference type="EMBL" id="MU007019">
    <property type="protein sequence ID" value="KAF2433868.1"/>
    <property type="molecule type" value="Genomic_DNA"/>
</dbReference>
<dbReference type="InterPro" id="IPR036071">
    <property type="entry name" value="AMMECR1_dom_sf"/>
</dbReference>
<dbReference type="PANTHER" id="PTHR13016:SF0">
    <property type="entry name" value="AMME SYNDROME CANDIDATE GENE 1 PROTEIN"/>
    <property type="match status" value="1"/>
</dbReference>
<dbReference type="InterPro" id="IPR027485">
    <property type="entry name" value="AMMECR1_N"/>
</dbReference>
<comment type="caution">
    <text evidence="3">The sequence shown here is derived from an EMBL/GenBank/DDBJ whole genome shotgun (WGS) entry which is preliminary data.</text>
</comment>
<feature type="region of interest" description="Disordered" evidence="1">
    <location>
        <begin position="81"/>
        <end position="128"/>
    </location>
</feature>
<dbReference type="Pfam" id="PF01871">
    <property type="entry name" value="AMMECR1"/>
    <property type="match status" value="1"/>
</dbReference>
<protein>
    <recommendedName>
        <fullName evidence="2">AMMECR1 domain-containing protein</fullName>
    </recommendedName>
</protein>
<dbReference type="Gene3D" id="3.30.700.20">
    <property type="entry name" value="Hypothetical protein ph0010, domain 1"/>
    <property type="match status" value="1"/>
</dbReference>